<dbReference type="AlphaFoldDB" id="A0A248LMS0"/>
<evidence type="ECO:0000313" key="19">
    <source>
        <dbReference type="EMBL" id="ASJ26080.1"/>
    </source>
</evidence>
<evidence type="ECO:0000256" key="6">
    <source>
        <dbReference type="ARBA" id="ARBA00022670"/>
    </source>
</evidence>
<comment type="similarity">
    <text evidence="16">Belongs to the transpeptidase family. FtsI subfamily.</text>
</comment>
<feature type="domain" description="Penicillin-binding protein transpeptidase" evidence="17">
    <location>
        <begin position="265"/>
        <end position="560"/>
    </location>
</feature>
<keyword evidence="10 16" id="KW-0573">Peptidoglycan synthesis</keyword>
<accession>A0A248LMS0</accession>
<dbReference type="Pfam" id="PF03717">
    <property type="entry name" value="PBP_dimer"/>
    <property type="match status" value="1"/>
</dbReference>
<keyword evidence="7 16" id="KW-0812">Transmembrane</keyword>
<evidence type="ECO:0000256" key="12">
    <source>
        <dbReference type="ARBA" id="ARBA00023136"/>
    </source>
</evidence>
<evidence type="ECO:0000256" key="9">
    <source>
        <dbReference type="ARBA" id="ARBA00022960"/>
    </source>
</evidence>
<organism evidence="19 20">
    <name type="scientific">Laribacter hongkongensis</name>
    <dbReference type="NCBI Taxonomy" id="168471"/>
    <lineage>
        <taxon>Bacteria</taxon>
        <taxon>Pseudomonadati</taxon>
        <taxon>Pseudomonadota</taxon>
        <taxon>Betaproteobacteria</taxon>
        <taxon>Neisseriales</taxon>
        <taxon>Aquaspirillaceae</taxon>
        <taxon>Laribacter</taxon>
    </lineage>
</organism>
<evidence type="ECO:0000256" key="8">
    <source>
        <dbReference type="ARBA" id="ARBA00022801"/>
    </source>
</evidence>
<evidence type="ECO:0000256" key="14">
    <source>
        <dbReference type="ARBA" id="ARBA00023306"/>
    </source>
</evidence>
<evidence type="ECO:0000259" key="17">
    <source>
        <dbReference type="Pfam" id="PF00905"/>
    </source>
</evidence>
<gene>
    <name evidence="16" type="primary">ftsI</name>
    <name evidence="19" type="ORF">LHGZ1_3249</name>
</gene>
<evidence type="ECO:0000256" key="4">
    <source>
        <dbReference type="ARBA" id="ARBA00022618"/>
    </source>
</evidence>
<keyword evidence="13 16" id="KW-0717">Septation</keyword>
<dbReference type="Gene3D" id="3.90.1310.10">
    <property type="entry name" value="Penicillin-binding protein 2a (Domain 2)"/>
    <property type="match status" value="1"/>
</dbReference>
<evidence type="ECO:0000256" key="13">
    <source>
        <dbReference type="ARBA" id="ARBA00023210"/>
    </source>
</evidence>
<dbReference type="GO" id="GO:0009002">
    <property type="term" value="F:serine-type D-Ala-D-Ala carboxypeptidase activity"/>
    <property type="evidence" value="ECO:0007669"/>
    <property type="project" value="UniProtKB-UniRule"/>
</dbReference>
<dbReference type="GO" id="GO:0071555">
    <property type="term" value="P:cell wall organization"/>
    <property type="evidence" value="ECO:0007669"/>
    <property type="project" value="UniProtKB-KW"/>
</dbReference>
<evidence type="ECO:0000256" key="7">
    <source>
        <dbReference type="ARBA" id="ARBA00022692"/>
    </source>
</evidence>
<evidence type="ECO:0000259" key="18">
    <source>
        <dbReference type="Pfam" id="PF03717"/>
    </source>
</evidence>
<dbReference type="GO" id="GO:0009252">
    <property type="term" value="P:peptidoglycan biosynthetic process"/>
    <property type="evidence" value="ECO:0007669"/>
    <property type="project" value="UniProtKB-UniRule"/>
</dbReference>
<feature type="transmembrane region" description="Helical" evidence="16">
    <location>
        <begin position="34"/>
        <end position="52"/>
    </location>
</feature>
<keyword evidence="15 16" id="KW-0961">Cell wall biogenesis/degradation</keyword>
<evidence type="ECO:0000256" key="1">
    <source>
        <dbReference type="ARBA" id="ARBA00004370"/>
    </source>
</evidence>
<keyword evidence="5 16" id="KW-0121">Carboxypeptidase</keyword>
<keyword evidence="2 16" id="KW-1003">Cell membrane</keyword>
<dbReference type="Proteomes" id="UP000197424">
    <property type="component" value="Chromosome"/>
</dbReference>
<dbReference type="GO" id="GO:0008658">
    <property type="term" value="F:penicillin binding"/>
    <property type="evidence" value="ECO:0007669"/>
    <property type="project" value="InterPro"/>
</dbReference>
<dbReference type="SUPFAM" id="SSF56601">
    <property type="entry name" value="beta-lactamase/transpeptidase-like"/>
    <property type="match status" value="1"/>
</dbReference>
<dbReference type="EC" id="3.4.16.4" evidence="16"/>
<dbReference type="GO" id="GO:0008360">
    <property type="term" value="P:regulation of cell shape"/>
    <property type="evidence" value="ECO:0007669"/>
    <property type="project" value="UniProtKB-KW"/>
</dbReference>
<protein>
    <recommendedName>
        <fullName evidence="16">Peptidoglycan D,D-transpeptidase FtsI</fullName>
        <ecNumber evidence="16">3.4.16.4</ecNumber>
    </recommendedName>
    <alternativeName>
        <fullName evidence="16">Penicillin-binding protein 3</fullName>
        <shortName evidence="16">PBP-3</shortName>
    </alternativeName>
</protein>
<evidence type="ECO:0000256" key="11">
    <source>
        <dbReference type="ARBA" id="ARBA00022989"/>
    </source>
</evidence>
<evidence type="ECO:0000313" key="20">
    <source>
        <dbReference type="Proteomes" id="UP000197424"/>
    </source>
</evidence>
<evidence type="ECO:0000256" key="2">
    <source>
        <dbReference type="ARBA" id="ARBA00022475"/>
    </source>
</evidence>
<sequence>MRVGSIHTPRDSRRPGATPRQAARPVLAEGRVRLVGLGLLTLFLLLLGRALYLQVVSQDFLQDQGSARYSRVLRLEATRGMITDRNNEPLAISSPVESIWASPADMDPVPAAQVARLARLLDMPADLIGRRLADKRREFVYLKRQISPELAREVMALGIPGISTQPEFRRFYPAGEITSHLVGYTGIDGQGMEGMELTRESMLAGAAGRRHVIKDRRGHVVEDIAAIERPRDGQTLTLSIDRRIQYLAWRELKVAMEKSNAKAASMVVIDARTGEVLALVNLPTFNPNSRSTMAPELRRNHAVIDIYEPGSTLKPFAIAKALDAGLVRPNQVFETLPYMIGPARIRDTHDYPALDVAGVLQKSSNVGSSKIALLLPPHDLWQFYSDLGFGRRPQSGFPGEAAGMLRPWKHWRPIEQATMSYGHGISVSLLQLVRAYTIFTNDGVLLPLSFTRLAQPLPGRQVLRPETARKVRDMLVSVTQPGGTATRAQVLGYTVGGKTGTSRKLENGRYVTSKYVASFAGFVPASRPRLIAAVMLDEPDTSGGQYYGGISAAPVFSRVMAGSLRVLGIEPDAPTHNTLLPADMPVVKEET</sequence>
<evidence type="ECO:0000256" key="3">
    <source>
        <dbReference type="ARBA" id="ARBA00022519"/>
    </source>
</evidence>
<dbReference type="InterPro" id="IPR036138">
    <property type="entry name" value="PBP_dimer_sf"/>
</dbReference>
<dbReference type="Gene3D" id="3.40.710.10">
    <property type="entry name" value="DD-peptidase/beta-lactamase superfamily"/>
    <property type="match status" value="1"/>
</dbReference>
<keyword evidence="3 16" id="KW-0997">Cell inner membrane</keyword>
<dbReference type="HAMAP" id="MF_02080">
    <property type="entry name" value="FtsI_transpept"/>
    <property type="match status" value="1"/>
</dbReference>
<comment type="catalytic activity">
    <reaction evidence="16">
        <text>Preferential cleavage: (Ac)2-L-Lys-D-Ala-|-D-Ala. Also transpeptidation of peptidyl-alanyl moieties that are N-acyl substituents of D-alanine.</text>
        <dbReference type="EC" id="3.4.16.4"/>
    </reaction>
</comment>
<dbReference type="OrthoDB" id="9789078at2"/>
<dbReference type="GO" id="GO:0006508">
    <property type="term" value="P:proteolysis"/>
    <property type="evidence" value="ECO:0007669"/>
    <property type="project" value="UniProtKB-KW"/>
</dbReference>
<proteinExistence type="inferred from homology"/>
<dbReference type="InterPro" id="IPR012338">
    <property type="entry name" value="Beta-lactam/transpept-like"/>
</dbReference>
<dbReference type="Gene3D" id="3.30.450.330">
    <property type="match status" value="1"/>
</dbReference>
<comment type="subcellular location">
    <subcellularLocation>
        <location evidence="16">Cell inner membrane</location>
        <topology evidence="16">Single-pass membrane protein</topology>
    </subcellularLocation>
    <subcellularLocation>
        <location evidence="1">Membrane</location>
    </subcellularLocation>
</comment>
<keyword evidence="12 16" id="KW-0472">Membrane</keyword>
<dbReference type="RefSeq" id="WP_088861689.1">
    <property type="nucleotide sequence ID" value="NZ_CP022115.1"/>
</dbReference>
<dbReference type="GO" id="GO:0005886">
    <property type="term" value="C:plasma membrane"/>
    <property type="evidence" value="ECO:0007669"/>
    <property type="project" value="UniProtKB-SubCell"/>
</dbReference>
<dbReference type="UniPathway" id="UPA00219"/>
<feature type="domain" description="Penicillin-binding protein dimerisation" evidence="18">
    <location>
        <begin position="75"/>
        <end position="223"/>
    </location>
</feature>
<keyword evidence="4 16" id="KW-0132">Cell division</keyword>
<dbReference type="InterPro" id="IPR037532">
    <property type="entry name" value="FtsI_transpept"/>
</dbReference>
<evidence type="ECO:0000256" key="10">
    <source>
        <dbReference type="ARBA" id="ARBA00022984"/>
    </source>
</evidence>
<dbReference type="SUPFAM" id="SSF56519">
    <property type="entry name" value="Penicillin binding protein dimerisation domain"/>
    <property type="match status" value="1"/>
</dbReference>
<dbReference type="InterPro" id="IPR050515">
    <property type="entry name" value="Beta-lactam/transpept"/>
</dbReference>
<keyword evidence="8 16" id="KW-0378">Hydrolase</keyword>
<dbReference type="EMBL" id="CP022115">
    <property type="protein sequence ID" value="ASJ26080.1"/>
    <property type="molecule type" value="Genomic_DNA"/>
</dbReference>
<keyword evidence="9 16" id="KW-0133">Cell shape</keyword>
<comment type="function">
    <text evidence="16">Catalyzes cross-linking of the peptidoglycan cell wall at the division septum.</text>
</comment>
<keyword evidence="11 16" id="KW-1133">Transmembrane helix</keyword>
<dbReference type="PANTHER" id="PTHR30627:SF1">
    <property type="entry name" value="PEPTIDOGLYCAN D,D-TRANSPEPTIDASE FTSI"/>
    <property type="match status" value="1"/>
</dbReference>
<comment type="pathway">
    <text evidence="16">Cell wall biogenesis; peptidoglycan biosynthesis.</text>
</comment>
<dbReference type="PANTHER" id="PTHR30627">
    <property type="entry name" value="PEPTIDOGLYCAN D,D-TRANSPEPTIDASE"/>
    <property type="match status" value="1"/>
</dbReference>
<evidence type="ECO:0000256" key="5">
    <source>
        <dbReference type="ARBA" id="ARBA00022645"/>
    </source>
</evidence>
<keyword evidence="6 16" id="KW-0645">Protease</keyword>
<dbReference type="GO" id="GO:0000917">
    <property type="term" value="P:division septum assembly"/>
    <property type="evidence" value="ECO:0007669"/>
    <property type="project" value="UniProtKB-KW"/>
</dbReference>
<dbReference type="Pfam" id="PF00905">
    <property type="entry name" value="Transpeptidase"/>
    <property type="match status" value="1"/>
</dbReference>
<evidence type="ECO:0000256" key="15">
    <source>
        <dbReference type="ARBA" id="ARBA00023316"/>
    </source>
</evidence>
<dbReference type="InterPro" id="IPR001460">
    <property type="entry name" value="PCN-bd_Tpept"/>
</dbReference>
<evidence type="ECO:0000256" key="16">
    <source>
        <dbReference type="HAMAP-Rule" id="MF_02080"/>
    </source>
</evidence>
<dbReference type="GO" id="GO:0008955">
    <property type="term" value="F:peptidoglycan glycosyltransferase activity"/>
    <property type="evidence" value="ECO:0007669"/>
    <property type="project" value="InterPro"/>
</dbReference>
<reference evidence="20" key="1">
    <citation type="submission" date="2017-06" db="EMBL/GenBank/DDBJ databases">
        <title>Whole genome sequence of Laribacter hongkongensis LHGZ1.</title>
        <authorList>
            <person name="Chen D."/>
            <person name="Wu H."/>
            <person name="Chen J."/>
        </authorList>
    </citation>
    <scope>NUCLEOTIDE SEQUENCE [LARGE SCALE GENOMIC DNA]</scope>
    <source>
        <strain evidence="20">LHGZ1</strain>
    </source>
</reference>
<dbReference type="GO" id="GO:0043093">
    <property type="term" value="P:FtsZ-dependent cytokinesis"/>
    <property type="evidence" value="ECO:0007669"/>
    <property type="project" value="UniProtKB-UniRule"/>
</dbReference>
<name>A0A248LMS0_9NEIS</name>
<dbReference type="InterPro" id="IPR005311">
    <property type="entry name" value="PBP_dimer"/>
</dbReference>
<keyword evidence="14 16" id="KW-0131">Cell cycle</keyword>
<feature type="active site" description="Acyl-ester intermediate" evidence="16">
    <location>
        <position position="311"/>
    </location>
</feature>